<dbReference type="SUPFAM" id="SSF161098">
    <property type="entry name" value="MetI-like"/>
    <property type="match status" value="1"/>
</dbReference>
<evidence type="ECO:0000259" key="9">
    <source>
        <dbReference type="PROSITE" id="PS50928"/>
    </source>
</evidence>
<keyword evidence="6 8" id="KW-1133">Transmembrane helix</keyword>
<keyword evidence="4" id="KW-1003">Cell membrane</keyword>
<keyword evidence="7 8" id="KW-0472">Membrane</keyword>
<dbReference type="STRING" id="690879.TSACC_3287"/>
<keyword evidence="11" id="KW-1185">Reference proteome</keyword>
<evidence type="ECO:0000256" key="3">
    <source>
        <dbReference type="ARBA" id="ARBA00022448"/>
    </source>
</evidence>
<dbReference type="Gene3D" id="3.20.20.80">
    <property type="entry name" value="Glycosidases"/>
    <property type="match status" value="2"/>
</dbReference>
<dbReference type="InterPro" id="IPR000515">
    <property type="entry name" value="MetI-like"/>
</dbReference>
<evidence type="ECO:0000256" key="5">
    <source>
        <dbReference type="ARBA" id="ARBA00022692"/>
    </source>
</evidence>
<dbReference type="Gene3D" id="1.10.3720.10">
    <property type="entry name" value="MetI-like"/>
    <property type="match status" value="1"/>
</dbReference>
<dbReference type="PANTHER" id="PTHR43744:SF8">
    <property type="entry name" value="SN-GLYCEROL-3-PHOSPHATE TRANSPORT SYSTEM PERMEASE PROTEIN UGPE"/>
    <property type="match status" value="1"/>
</dbReference>
<feature type="transmembrane region" description="Helical" evidence="8">
    <location>
        <begin position="14"/>
        <end position="35"/>
    </location>
</feature>
<evidence type="ECO:0000256" key="4">
    <source>
        <dbReference type="ARBA" id="ARBA00022475"/>
    </source>
</evidence>
<dbReference type="CDD" id="cd06261">
    <property type="entry name" value="TM_PBP2"/>
    <property type="match status" value="1"/>
</dbReference>
<dbReference type="PROSITE" id="PS50928">
    <property type="entry name" value="ABC_TM1"/>
    <property type="match status" value="1"/>
</dbReference>
<evidence type="ECO:0000256" key="7">
    <source>
        <dbReference type="ARBA" id="ARBA00023136"/>
    </source>
</evidence>
<sequence>MISLIGRRQWKSRLLIWSIYIVLSAGVVTMVYPFLLMLGGSTKTSLDAAEVTVMPRYLVNETALYRKYLEGFFNERSEAMQNAYGLWDATFLKVSLPGESSPLIADWQSFVADREKSENVAWFVLAYLQCPVSKNAVPFNLSKLRTELLRENGSIEAVNLKYQTSFPNVSAFYVVPANFLNRFVTSAATPFAQRVEEFSLAQPVMWRAYVDLSNFFRSYLRGEYGASIAALNGALGTSFGSWSDVPLEATRAEMPPALHKDYEAFVRNVLNPVFLQVDSGRALEFRSYLKAKYRGDIAAFNERRGTAVTSFEEVVFPTTRPRQSIEKTDWDGFLEGWTDDATGSRYQLPIEGIRLTGPDFAFREYLGQRYGSLARMNEMLGTAHSTWGVVAMPQQAAQFVDFQKMQGWLKWYFTTRNYIDVWNYLVVNGRGFFNTLIFCALSILAALTVDPIAAYALSRFKPRSTYKVLLFLMMTMAFPAMVTQIPMFLLLRELGMLNTFWALILPGLANGYHIFLLKGFFDSLPRELYESAAIDGASEPTIFFNITMALSKPILAVIALGAFTHAYAAFMFALLICQDPKMWTLMVWLFQLQQTSGQGIVYAALIVAAIPTLLVFVFCQNIIMRGIVVPVEK</sequence>
<feature type="transmembrane region" description="Helical" evidence="8">
    <location>
        <begin position="554"/>
        <end position="576"/>
    </location>
</feature>
<dbReference type="Proteomes" id="UP000076023">
    <property type="component" value="Unassembled WGS sequence"/>
</dbReference>
<dbReference type="GO" id="GO:0055085">
    <property type="term" value="P:transmembrane transport"/>
    <property type="evidence" value="ECO:0007669"/>
    <property type="project" value="InterPro"/>
</dbReference>
<dbReference type="InParanoid" id="A0A146GDI9"/>
<evidence type="ECO:0000256" key="8">
    <source>
        <dbReference type="RuleBase" id="RU363032"/>
    </source>
</evidence>
<keyword evidence="5 8" id="KW-0812">Transmembrane</keyword>
<feature type="transmembrane region" description="Helical" evidence="8">
    <location>
        <begin position="469"/>
        <end position="491"/>
    </location>
</feature>
<comment type="subcellular location">
    <subcellularLocation>
        <location evidence="1 8">Cell membrane</location>
        <topology evidence="1 8">Multi-pass membrane protein</topology>
    </subcellularLocation>
</comment>
<comment type="similarity">
    <text evidence="8">Belongs to the binding-protein-dependent transport system permease family.</text>
</comment>
<gene>
    <name evidence="10" type="ORF">TSACC_3287</name>
</gene>
<reference evidence="11" key="1">
    <citation type="journal article" date="2017" name="Genome Announc.">
        <title>Draft Genome Sequence of Terrimicrobium sacchariphilum NM-5T, a Facultative Anaerobic Soil Bacterium of the Class Spartobacteria.</title>
        <authorList>
            <person name="Qiu Y.L."/>
            <person name="Tourlousse D.M."/>
            <person name="Matsuura N."/>
            <person name="Ohashi A."/>
            <person name="Sekiguchi Y."/>
        </authorList>
    </citation>
    <scope>NUCLEOTIDE SEQUENCE [LARGE SCALE GENOMIC DNA]</scope>
    <source>
        <strain evidence="11">NM-5</strain>
    </source>
</reference>
<evidence type="ECO:0000256" key="1">
    <source>
        <dbReference type="ARBA" id="ARBA00004651"/>
    </source>
</evidence>
<proteinExistence type="inferred from homology"/>
<keyword evidence="3 8" id="KW-0813">Transport</keyword>
<feature type="transmembrane region" description="Helical" evidence="8">
    <location>
        <begin position="596"/>
        <end position="619"/>
    </location>
</feature>
<evidence type="ECO:0000313" key="10">
    <source>
        <dbReference type="EMBL" id="GAT35223.1"/>
    </source>
</evidence>
<organism evidence="10 11">
    <name type="scientific">Terrimicrobium sacchariphilum</name>
    <dbReference type="NCBI Taxonomy" id="690879"/>
    <lineage>
        <taxon>Bacteria</taxon>
        <taxon>Pseudomonadati</taxon>
        <taxon>Verrucomicrobiota</taxon>
        <taxon>Terrimicrobiia</taxon>
        <taxon>Terrimicrobiales</taxon>
        <taxon>Terrimicrobiaceae</taxon>
        <taxon>Terrimicrobium</taxon>
    </lineage>
</organism>
<protein>
    <recommendedName>
        <fullName evidence="2">sn-glycerol-3-phosphate transport system permease protein UgpE</fullName>
    </recommendedName>
</protein>
<dbReference type="EMBL" id="BDCO01000003">
    <property type="protein sequence ID" value="GAT35223.1"/>
    <property type="molecule type" value="Genomic_DNA"/>
</dbReference>
<feature type="domain" description="ABC transmembrane type-1" evidence="9">
    <location>
        <begin position="432"/>
        <end position="619"/>
    </location>
</feature>
<name>A0A146GDI9_TERSA</name>
<evidence type="ECO:0000313" key="11">
    <source>
        <dbReference type="Proteomes" id="UP000076023"/>
    </source>
</evidence>
<keyword evidence="10" id="KW-0762">Sugar transport</keyword>
<feature type="transmembrane region" description="Helical" evidence="8">
    <location>
        <begin position="497"/>
        <end position="517"/>
    </location>
</feature>
<accession>A0A146GDI9</accession>
<evidence type="ECO:0000256" key="2">
    <source>
        <dbReference type="ARBA" id="ARBA00020515"/>
    </source>
</evidence>
<feature type="transmembrane region" description="Helical" evidence="8">
    <location>
        <begin position="432"/>
        <end position="457"/>
    </location>
</feature>
<dbReference type="PANTHER" id="PTHR43744">
    <property type="entry name" value="ABC TRANSPORTER PERMEASE PROTEIN MG189-RELATED-RELATED"/>
    <property type="match status" value="1"/>
</dbReference>
<comment type="caution">
    <text evidence="10">The sequence shown here is derived from an EMBL/GenBank/DDBJ whole genome shotgun (WGS) entry which is preliminary data.</text>
</comment>
<dbReference type="Pfam" id="PF00528">
    <property type="entry name" value="BPD_transp_1"/>
    <property type="match status" value="1"/>
</dbReference>
<dbReference type="RefSeq" id="WP_075081055.1">
    <property type="nucleotide sequence ID" value="NZ_BDCO01000003.1"/>
</dbReference>
<dbReference type="GO" id="GO:0005886">
    <property type="term" value="C:plasma membrane"/>
    <property type="evidence" value="ECO:0007669"/>
    <property type="project" value="UniProtKB-SubCell"/>
</dbReference>
<dbReference type="InterPro" id="IPR035906">
    <property type="entry name" value="MetI-like_sf"/>
</dbReference>
<dbReference type="AlphaFoldDB" id="A0A146GDI9"/>
<evidence type="ECO:0000256" key="6">
    <source>
        <dbReference type="ARBA" id="ARBA00022989"/>
    </source>
</evidence>